<dbReference type="InterPro" id="IPR011034">
    <property type="entry name" value="Formyl_transferase-like_C_sf"/>
</dbReference>
<dbReference type="InterPro" id="IPR044135">
    <property type="entry name" value="Met-tRNA-FMT_C"/>
</dbReference>
<dbReference type="Proteomes" id="UP000176939">
    <property type="component" value="Unassembled WGS sequence"/>
</dbReference>
<dbReference type="Pfam" id="PF02911">
    <property type="entry name" value="Formyl_trans_C"/>
    <property type="match status" value="1"/>
</dbReference>
<comment type="caution">
    <text evidence="7">The sequence shown here is derived from an EMBL/GenBank/DDBJ whole genome shotgun (WGS) entry which is preliminary data.</text>
</comment>
<dbReference type="PROSITE" id="PS00373">
    <property type="entry name" value="GART"/>
    <property type="match status" value="1"/>
</dbReference>
<dbReference type="InterPro" id="IPR041711">
    <property type="entry name" value="Met-tRNA-FMT_N"/>
</dbReference>
<feature type="domain" description="Formyl transferase N-terminal" evidence="5">
    <location>
        <begin position="2"/>
        <end position="176"/>
    </location>
</feature>
<dbReference type="CDD" id="cd08646">
    <property type="entry name" value="FMT_core_Met-tRNA-FMT_N"/>
    <property type="match status" value="1"/>
</dbReference>
<evidence type="ECO:0000313" key="8">
    <source>
        <dbReference type="Proteomes" id="UP000176939"/>
    </source>
</evidence>
<comment type="similarity">
    <text evidence="1">Belongs to the Fmt family.</text>
</comment>
<dbReference type="InterPro" id="IPR001555">
    <property type="entry name" value="GART_AS"/>
</dbReference>
<dbReference type="InterPro" id="IPR002376">
    <property type="entry name" value="Formyl_transf_N"/>
</dbReference>
<keyword evidence="4" id="KW-0648">Protein biosynthesis</keyword>
<dbReference type="SUPFAM" id="SSF53328">
    <property type="entry name" value="Formyltransferase"/>
    <property type="match status" value="1"/>
</dbReference>
<organism evidence="7 8">
    <name type="scientific">Candidatus Woesebacteria bacterium RBG_13_36_22</name>
    <dbReference type="NCBI Taxonomy" id="1802478"/>
    <lineage>
        <taxon>Bacteria</taxon>
        <taxon>Candidatus Woeseibacteriota</taxon>
    </lineage>
</organism>
<dbReference type="CDD" id="cd08704">
    <property type="entry name" value="Met_tRNA_FMT_C"/>
    <property type="match status" value="1"/>
</dbReference>
<dbReference type="EMBL" id="MGFQ01000054">
    <property type="protein sequence ID" value="OGM08225.1"/>
    <property type="molecule type" value="Genomic_DNA"/>
</dbReference>
<dbReference type="Gene3D" id="3.40.50.12230">
    <property type="match status" value="1"/>
</dbReference>
<proteinExistence type="inferred from homology"/>
<reference evidence="7 8" key="1">
    <citation type="journal article" date="2016" name="Nat. Commun.">
        <title>Thousands of microbial genomes shed light on interconnected biogeochemical processes in an aquifer system.</title>
        <authorList>
            <person name="Anantharaman K."/>
            <person name="Brown C.T."/>
            <person name="Hug L.A."/>
            <person name="Sharon I."/>
            <person name="Castelle C.J."/>
            <person name="Probst A.J."/>
            <person name="Thomas B.C."/>
            <person name="Singh A."/>
            <person name="Wilkins M.J."/>
            <person name="Karaoz U."/>
            <person name="Brodie E.L."/>
            <person name="Williams K.H."/>
            <person name="Hubbard S.S."/>
            <person name="Banfield J.F."/>
        </authorList>
    </citation>
    <scope>NUCLEOTIDE SEQUENCE [LARGE SCALE GENOMIC DNA]</scope>
</reference>
<dbReference type="PANTHER" id="PTHR11138">
    <property type="entry name" value="METHIONYL-TRNA FORMYLTRANSFERASE"/>
    <property type="match status" value="1"/>
</dbReference>
<evidence type="ECO:0000256" key="4">
    <source>
        <dbReference type="ARBA" id="ARBA00022917"/>
    </source>
</evidence>
<keyword evidence="3" id="KW-0808">Transferase</keyword>
<evidence type="ECO:0000256" key="3">
    <source>
        <dbReference type="ARBA" id="ARBA00022679"/>
    </source>
</evidence>
<dbReference type="PANTHER" id="PTHR11138:SF5">
    <property type="entry name" value="METHIONYL-TRNA FORMYLTRANSFERASE, MITOCHONDRIAL"/>
    <property type="match status" value="1"/>
</dbReference>
<feature type="domain" description="Formyl transferase C-terminal" evidence="6">
    <location>
        <begin position="243"/>
        <end position="315"/>
    </location>
</feature>
<evidence type="ECO:0000256" key="2">
    <source>
        <dbReference type="ARBA" id="ARBA00012261"/>
    </source>
</evidence>
<accession>A0A1F7X1P3</accession>
<sequence length="319" mass="36499">MKLVFFGTPDYVIPVLEFLHKKFKSKTERSPIEAVVTQAPKPQGRKKELSFSPVDTWAYRKGIAKFFNPTDLIKNKINADLGILASYGEIIPFEVINHFPHGILNIHPSLLPLWRGSSPVQAMIISKDQAGVTILKVDDKLDHGPIICQFKDEVLPEDTTDTLRNRLFKRSGEILATLIPAYIAGKITPRKQDESSATYTREIKKDDAFIPAKFIKAASQGRTSKSIWKMNFMKDFTSHYSPITIHNFIRAMQPWPVAWTNIRIKNQDLRIKILKSHLEPITNHKPQTTNQKLVFDSVQLEGKSPVSWKQFKEGYNTRF</sequence>
<evidence type="ECO:0000259" key="5">
    <source>
        <dbReference type="Pfam" id="PF00551"/>
    </source>
</evidence>
<dbReference type="SUPFAM" id="SSF50486">
    <property type="entry name" value="FMT C-terminal domain-like"/>
    <property type="match status" value="1"/>
</dbReference>
<dbReference type="EC" id="2.1.2.9" evidence="2"/>
<name>A0A1F7X1P3_9BACT</name>
<dbReference type="GO" id="GO:0004479">
    <property type="term" value="F:methionyl-tRNA formyltransferase activity"/>
    <property type="evidence" value="ECO:0007669"/>
    <property type="project" value="UniProtKB-EC"/>
</dbReference>
<evidence type="ECO:0000313" key="7">
    <source>
        <dbReference type="EMBL" id="OGM08225.1"/>
    </source>
</evidence>
<evidence type="ECO:0000259" key="6">
    <source>
        <dbReference type="Pfam" id="PF02911"/>
    </source>
</evidence>
<dbReference type="Pfam" id="PF00551">
    <property type="entry name" value="Formyl_trans_N"/>
    <property type="match status" value="1"/>
</dbReference>
<gene>
    <name evidence="7" type="ORF">A2Z67_06380</name>
</gene>
<evidence type="ECO:0000256" key="1">
    <source>
        <dbReference type="ARBA" id="ARBA00010699"/>
    </source>
</evidence>
<dbReference type="GO" id="GO:0005829">
    <property type="term" value="C:cytosol"/>
    <property type="evidence" value="ECO:0007669"/>
    <property type="project" value="TreeGrafter"/>
</dbReference>
<dbReference type="AlphaFoldDB" id="A0A1F7X1P3"/>
<protein>
    <recommendedName>
        <fullName evidence="2">methionyl-tRNA formyltransferase</fullName>
        <ecNumber evidence="2">2.1.2.9</ecNumber>
    </recommendedName>
</protein>
<dbReference type="InterPro" id="IPR005793">
    <property type="entry name" value="Formyl_trans_C"/>
</dbReference>
<dbReference type="InterPro" id="IPR036477">
    <property type="entry name" value="Formyl_transf_N_sf"/>
</dbReference>